<reference evidence="1" key="2">
    <citation type="submission" date="2022-01" db="EMBL/GenBank/DDBJ databases">
        <authorList>
            <person name="Yamashiro T."/>
            <person name="Shiraishi A."/>
            <person name="Satake H."/>
            <person name="Nakayama K."/>
        </authorList>
    </citation>
    <scope>NUCLEOTIDE SEQUENCE</scope>
</reference>
<dbReference type="EMBL" id="BQNB010018685">
    <property type="protein sequence ID" value="GJT77132.1"/>
    <property type="molecule type" value="Genomic_DNA"/>
</dbReference>
<dbReference type="Proteomes" id="UP001151760">
    <property type="component" value="Unassembled WGS sequence"/>
</dbReference>
<proteinExistence type="predicted"/>
<protein>
    <submittedName>
        <fullName evidence="1">Uncharacterized protein</fullName>
    </submittedName>
</protein>
<evidence type="ECO:0000313" key="2">
    <source>
        <dbReference type="Proteomes" id="UP001151760"/>
    </source>
</evidence>
<keyword evidence="2" id="KW-1185">Reference proteome</keyword>
<comment type="caution">
    <text evidence="1">The sequence shown here is derived from an EMBL/GenBank/DDBJ whole genome shotgun (WGS) entry which is preliminary data.</text>
</comment>
<evidence type="ECO:0000313" key="1">
    <source>
        <dbReference type="EMBL" id="GJT77132.1"/>
    </source>
</evidence>
<organism evidence="1 2">
    <name type="scientific">Tanacetum coccineum</name>
    <dbReference type="NCBI Taxonomy" id="301880"/>
    <lineage>
        <taxon>Eukaryota</taxon>
        <taxon>Viridiplantae</taxon>
        <taxon>Streptophyta</taxon>
        <taxon>Embryophyta</taxon>
        <taxon>Tracheophyta</taxon>
        <taxon>Spermatophyta</taxon>
        <taxon>Magnoliopsida</taxon>
        <taxon>eudicotyledons</taxon>
        <taxon>Gunneridae</taxon>
        <taxon>Pentapetalae</taxon>
        <taxon>asterids</taxon>
        <taxon>campanulids</taxon>
        <taxon>Asterales</taxon>
        <taxon>Asteraceae</taxon>
        <taxon>Asteroideae</taxon>
        <taxon>Anthemideae</taxon>
        <taxon>Anthemidinae</taxon>
        <taxon>Tanacetum</taxon>
    </lineage>
</organism>
<sequence length="168" mass="19284">MVWFDIGCSHCPLVRFLSPRDITREGFHLQNRVADMMANGGWIWPQSWLLKAPDLGIIPAPNLGSSRLEKTTRRDTNINMSECRMHGKLLDHVWYEHIGMVWFDIWCSHCPLVRFVSPRDVTREGFHLQNHVADMMANGGWIQSWLLKAPNLGIIPAPNLGKPRQFSA</sequence>
<name>A0ABQ5GN97_9ASTR</name>
<accession>A0ABQ5GN97</accession>
<reference evidence="1" key="1">
    <citation type="journal article" date="2022" name="Int. J. Mol. Sci.">
        <title>Draft Genome of Tanacetum Coccineum: Genomic Comparison of Closely Related Tanacetum-Family Plants.</title>
        <authorList>
            <person name="Yamashiro T."/>
            <person name="Shiraishi A."/>
            <person name="Nakayama K."/>
            <person name="Satake H."/>
        </authorList>
    </citation>
    <scope>NUCLEOTIDE SEQUENCE</scope>
</reference>
<gene>
    <name evidence="1" type="ORF">Tco_1043857</name>
</gene>